<feature type="transmembrane region" description="Helical" evidence="1">
    <location>
        <begin position="85"/>
        <end position="103"/>
    </location>
</feature>
<evidence type="ECO:0000313" key="3">
    <source>
        <dbReference type="Proteomes" id="UP000093943"/>
    </source>
</evidence>
<feature type="transmembrane region" description="Helical" evidence="1">
    <location>
        <begin position="20"/>
        <end position="36"/>
    </location>
</feature>
<gene>
    <name evidence="2" type="ORF">A5710_21700</name>
</gene>
<proteinExistence type="predicted"/>
<feature type="transmembrane region" description="Helical" evidence="1">
    <location>
        <begin position="149"/>
        <end position="174"/>
    </location>
</feature>
<evidence type="ECO:0000313" key="2">
    <source>
        <dbReference type="EMBL" id="OBI29460.1"/>
    </source>
</evidence>
<name>A0A1A2NN94_MYCSD</name>
<keyword evidence="1" id="KW-0812">Transmembrane</keyword>
<reference evidence="3" key="1">
    <citation type="submission" date="2016-06" db="EMBL/GenBank/DDBJ databases">
        <authorList>
            <person name="Sutton G."/>
            <person name="Brinkac L."/>
            <person name="Sanka R."/>
            <person name="Adams M."/>
            <person name="Lau E."/>
            <person name="Sam S."/>
            <person name="Sreng N."/>
            <person name="Him V."/>
            <person name="Kerleguer A."/>
            <person name="Cheng S."/>
        </authorList>
    </citation>
    <scope>NUCLEOTIDE SEQUENCE [LARGE SCALE GENOMIC DNA]</scope>
    <source>
        <strain evidence="3">E1876</strain>
    </source>
</reference>
<keyword evidence="1" id="KW-1133">Transmembrane helix</keyword>
<organism evidence="2 3">
    <name type="scientific">Mycolicibacter sinensis (strain JDM601)</name>
    <name type="common">Mycobacterium sinense</name>
    <dbReference type="NCBI Taxonomy" id="875328"/>
    <lineage>
        <taxon>Bacteria</taxon>
        <taxon>Bacillati</taxon>
        <taxon>Actinomycetota</taxon>
        <taxon>Actinomycetes</taxon>
        <taxon>Mycobacteriales</taxon>
        <taxon>Mycobacteriaceae</taxon>
        <taxon>Mycolicibacter</taxon>
    </lineage>
</organism>
<protein>
    <submittedName>
        <fullName evidence="2">Uncharacterized protein</fullName>
    </submittedName>
</protein>
<keyword evidence="1" id="KW-0472">Membrane</keyword>
<feature type="transmembrane region" description="Helical" evidence="1">
    <location>
        <begin position="115"/>
        <end position="137"/>
    </location>
</feature>
<dbReference type="AlphaFoldDB" id="A0A1A2NN94"/>
<comment type="caution">
    <text evidence="2">The sequence shown here is derived from an EMBL/GenBank/DDBJ whole genome shotgun (WGS) entry which is preliminary data.</text>
</comment>
<sequence>MTVMPVPTRNAAGLTLARDVLFPAAAAAVIALSADVRMPLGLPGHRGLVWLTLLVAVALTARRPQTVLAVGAASTVATMWLQSGPGPWAGLRYLGAAALLCLLTTSPAVRARRWLVAMAAAPIHLVALGVPLAMWLIGSHALAGIGEKALFHLGFGLVAGVLGWAIAAVIDWAAPAADSGASCRGPDFSLVP</sequence>
<dbReference type="EMBL" id="LZKG01000087">
    <property type="protein sequence ID" value="OBI29460.1"/>
    <property type="molecule type" value="Genomic_DNA"/>
</dbReference>
<evidence type="ECO:0000256" key="1">
    <source>
        <dbReference type="SAM" id="Phobius"/>
    </source>
</evidence>
<dbReference type="RefSeq" id="WP_064922949.1">
    <property type="nucleotide sequence ID" value="NZ_LZJK01000124.1"/>
</dbReference>
<dbReference type="Proteomes" id="UP000093943">
    <property type="component" value="Unassembled WGS sequence"/>
</dbReference>
<accession>A0A1A2NN94</accession>